<feature type="region of interest" description="Disordered" evidence="1">
    <location>
        <begin position="62"/>
        <end position="82"/>
    </location>
</feature>
<reference evidence="2 3" key="1">
    <citation type="submission" date="2016-08" db="EMBL/GenBank/DDBJ databases">
        <authorList>
            <person name="Seilhamer J.J."/>
        </authorList>
    </citation>
    <scope>NUCLEOTIDE SEQUENCE [LARGE SCALE GENOMIC DNA]</scope>
    <source>
        <strain evidence="2 3">KCTC 42603</strain>
    </source>
</reference>
<comment type="caution">
    <text evidence="2">The sequence shown here is derived from an EMBL/GenBank/DDBJ whole genome shotgun (WGS) entry which is preliminary data.</text>
</comment>
<dbReference type="AlphaFoldDB" id="A0A1E7Z5P4"/>
<dbReference type="STRING" id="1656094.BFC18_19065"/>
<evidence type="ECO:0000256" key="1">
    <source>
        <dbReference type="SAM" id="MobiDB-lite"/>
    </source>
</evidence>
<evidence type="ECO:0000313" key="2">
    <source>
        <dbReference type="EMBL" id="OFC68856.1"/>
    </source>
</evidence>
<protein>
    <submittedName>
        <fullName evidence="2">Uncharacterized protein</fullName>
    </submittedName>
</protein>
<organism evidence="2 3">
    <name type="scientific">Alteromonas confluentis</name>
    <dbReference type="NCBI Taxonomy" id="1656094"/>
    <lineage>
        <taxon>Bacteria</taxon>
        <taxon>Pseudomonadati</taxon>
        <taxon>Pseudomonadota</taxon>
        <taxon>Gammaproteobacteria</taxon>
        <taxon>Alteromonadales</taxon>
        <taxon>Alteromonadaceae</taxon>
        <taxon>Alteromonas/Salinimonas group</taxon>
        <taxon>Alteromonas</taxon>
    </lineage>
</organism>
<sequence>MGICVWQSQSALNDVAVTNNAKPEVAAVSPANQSREAVNTSTGVAPTAANGQARIAQLRSMLGNKDEKKGVKVPTPAAEPIDPRSFGQMGRDILLALSLFHDVKAIRWQHGDELSLKDNVLTLPYKTAPTHAVDKRRLWQVISAN</sequence>
<name>A0A1E7Z5P4_9ALTE</name>
<evidence type="ECO:0000313" key="3">
    <source>
        <dbReference type="Proteomes" id="UP000175691"/>
    </source>
</evidence>
<gene>
    <name evidence="2" type="ORF">BFC18_19065</name>
</gene>
<dbReference type="EMBL" id="MDHN01000041">
    <property type="protein sequence ID" value="OFC68856.1"/>
    <property type="molecule type" value="Genomic_DNA"/>
</dbReference>
<dbReference type="Proteomes" id="UP000175691">
    <property type="component" value="Unassembled WGS sequence"/>
</dbReference>
<keyword evidence="3" id="KW-1185">Reference proteome</keyword>
<proteinExistence type="predicted"/>
<accession>A0A1E7Z5P4</accession>